<dbReference type="RefSeq" id="WP_202920897.1">
    <property type="nucleotide sequence ID" value="NZ_CP036273.1"/>
</dbReference>
<organism evidence="1 2">
    <name type="scientific">Urbifossiella limnaea</name>
    <dbReference type="NCBI Taxonomy" id="2528023"/>
    <lineage>
        <taxon>Bacteria</taxon>
        <taxon>Pseudomonadati</taxon>
        <taxon>Planctomycetota</taxon>
        <taxon>Planctomycetia</taxon>
        <taxon>Gemmatales</taxon>
        <taxon>Gemmataceae</taxon>
        <taxon>Urbifossiella</taxon>
    </lineage>
</organism>
<proteinExistence type="predicted"/>
<accession>A0A517XU20</accession>
<sequence length="137" mass="15335">MATPREPWNIRPARTRAAVPAALKTEVEAKSTHLVETVLKPRHVLPPPTDGPLNSITDIGAKWYRNYFYFFSTYACPSPTALAPAFEAMFARMEPLGNGTFALYAMRYTGKEWVGVLDALSVDECLDAIRDDPWFVP</sequence>
<name>A0A517XU20_9BACT</name>
<dbReference type="EMBL" id="CP036273">
    <property type="protein sequence ID" value="QDU21011.1"/>
    <property type="molecule type" value="Genomic_DNA"/>
</dbReference>
<dbReference type="AlphaFoldDB" id="A0A517XU20"/>
<dbReference type="Proteomes" id="UP000319576">
    <property type="component" value="Chromosome"/>
</dbReference>
<evidence type="ECO:0000313" key="1">
    <source>
        <dbReference type="EMBL" id="QDU21011.1"/>
    </source>
</evidence>
<reference evidence="1 2" key="1">
    <citation type="submission" date="2019-02" db="EMBL/GenBank/DDBJ databases">
        <title>Deep-cultivation of Planctomycetes and their phenomic and genomic characterization uncovers novel biology.</title>
        <authorList>
            <person name="Wiegand S."/>
            <person name="Jogler M."/>
            <person name="Boedeker C."/>
            <person name="Pinto D."/>
            <person name="Vollmers J."/>
            <person name="Rivas-Marin E."/>
            <person name="Kohn T."/>
            <person name="Peeters S.H."/>
            <person name="Heuer A."/>
            <person name="Rast P."/>
            <person name="Oberbeckmann S."/>
            <person name="Bunk B."/>
            <person name="Jeske O."/>
            <person name="Meyerdierks A."/>
            <person name="Storesund J.E."/>
            <person name="Kallscheuer N."/>
            <person name="Luecker S."/>
            <person name="Lage O.M."/>
            <person name="Pohl T."/>
            <person name="Merkel B.J."/>
            <person name="Hornburger P."/>
            <person name="Mueller R.-W."/>
            <person name="Bruemmer F."/>
            <person name="Labrenz M."/>
            <person name="Spormann A.M."/>
            <person name="Op den Camp H."/>
            <person name="Overmann J."/>
            <person name="Amann R."/>
            <person name="Jetten M.S.M."/>
            <person name="Mascher T."/>
            <person name="Medema M.H."/>
            <person name="Devos D.P."/>
            <person name="Kaster A.-K."/>
            <person name="Ovreas L."/>
            <person name="Rohde M."/>
            <person name="Galperin M.Y."/>
            <person name="Jogler C."/>
        </authorList>
    </citation>
    <scope>NUCLEOTIDE SEQUENCE [LARGE SCALE GENOMIC DNA]</scope>
    <source>
        <strain evidence="1 2">ETA_A1</strain>
    </source>
</reference>
<dbReference type="KEGG" id="uli:ETAA1_29740"/>
<dbReference type="InterPro" id="IPR021388">
    <property type="entry name" value="DUF3024"/>
</dbReference>
<gene>
    <name evidence="1" type="ORF">ETAA1_29740</name>
</gene>
<keyword evidence="2" id="KW-1185">Reference proteome</keyword>
<evidence type="ECO:0000313" key="2">
    <source>
        <dbReference type="Proteomes" id="UP000319576"/>
    </source>
</evidence>
<dbReference type="Pfam" id="PF11225">
    <property type="entry name" value="DUF3024"/>
    <property type="match status" value="1"/>
</dbReference>
<protein>
    <submittedName>
        <fullName evidence="1">Uncharacterized protein</fullName>
    </submittedName>
</protein>